<organism evidence="1 2">
    <name type="scientific">Anaerohalosphaera lusitana</name>
    <dbReference type="NCBI Taxonomy" id="1936003"/>
    <lineage>
        <taxon>Bacteria</taxon>
        <taxon>Pseudomonadati</taxon>
        <taxon>Planctomycetota</taxon>
        <taxon>Phycisphaerae</taxon>
        <taxon>Sedimentisphaerales</taxon>
        <taxon>Anaerohalosphaeraceae</taxon>
        <taxon>Anaerohalosphaera</taxon>
    </lineage>
</organism>
<evidence type="ECO:0000313" key="1">
    <source>
        <dbReference type="EMBL" id="AQT68244.1"/>
    </source>
</evidence>
<accession>A0A1U9NKI3</accession>
<name>A0A1U9NKI3_9BACT</name>
<keyword evidence="2" id="KW-1185">Reference proteome</keyword>
<dbReference type="RefSeq" id="WP_205848020.1">
    <property type="nucleotide sequence ID" value="NZ_CP019791.1"/>
</dbReference>
<proteinExistence type="predicted"/>
<sequence length="124" mass="15008">MKSDKSIDPVIRWFPHEYEPEEIEFEWDYILEELDQLIDEVNQDGYWYCTVENFGWQNLSGHAYLEFESARDMLLKVLPKCECSFNIYRDGKVLRIQNYHHDSPTGEWYELTPITEKEFDEKSL</sequence>
<dbReference type="EMBL" id="CP019791">
    <property type="protein sequence ID" value="AQT68244.1"/>
    <property type="molecule type" value="Genomic_DNA"/>
</dbReference>
<dbReference type="KEGG" id="alus:STSP2_01400"/>
<gene>
    <name evidence="1" type="ORF">STSP2_01400</name>
</gene>
<protein>
    <submittedName>
        <fullName evidence="1">Uncharacterized protein</fullName>
    </submittedName>
</protein>
<evidence type="ECO:0000313" key="2">
    <source>
        <dbReference type="Proteomes" id="UP000189674"/>
    </source>
</evidence>
<dbReference type="AlphaFoldDB" id="A0A1U9NKI3"/>
<dbReference type="Proteomes" id="UP000189674">
    <property type="component" value="Chromosome"/>
</dbReference>
<reference evidence="2" key="1">
    <citation type="submission" date="2017-02" db="EMBL/GenBank/DDBJ databases">
        <title>Comparative genomics and description of representatives of a novel lineage of planctomycetes thriving in anoxic sediments.</title>
        <authorList>
            <person name="Spring S."/>
            <person name="Bunk B."/>
            <person name="Sproer C."/>
        </authorList>
    </citation>
    <scope>NUCLEOTIDE SEQUENCE [LARGE SCALE GENOMIC DNA]</scope>
    <source>
        <strain evidence="2">ST-NAGAB-D1</strain>
    </source>
</reference>